<dbReference type="OrthoDB" id="5428925at2759"/>
<feature type="region of interest" description="Disordered" evidence="1">
    <location>
        <begin position="284"/>
        <end position="323"/>
    </location>
</feature>
<sequence length="718" mass="77091">GAAAGAAAGAAPGPRPRTGSRSIRGQISGPIPIIPDPMGGEFPVPDPGAIMATPLDGDANVVDDATKADTQALEYDQQQQLADAPSANPSRTEATGSDHYDIEALLDTAPTKSRSASRQRESPQRVTKPAMDQRASVISSDTARARGGREGPRRKKSTFRFALSRLFGRKKKDNGFAETIDSPGWLTPAAPSNGHHRSVSREKPTTAWPPAHEIQVLTGETNPLTSAEPKRSASMPITEFDRALRSHSIGPEDVMAIQSARNSLSADTRLSGNMAAAFDATMTHPAGPHWTEGRRFTGLSQRPASSPRPASSHDRGARLADCSEDPDEIGRAITSDVQGLRRRSRSLYTIPLAESAMPGVARRRSDEIRHWRESYCPSVKSPVSSLPSEIEDVGASAADERETVVEEPPRTPVIPFTFEDVRSMKEVAGPEITEVASLDSRICGLESRVSQLEEFVTQRDQSVPGFGGHVDPPSRAPPSIPVSERAATPHPHPSYRTGNESRGSSANPSTRHSSKMTFGDGPRFPEAAPQPAVPNPNGPTSTTTTRGATTPPPMPRGVAGTITVDHYATLVAMFETERIARETLECQVKKLGHQISLMNILPGYAHTTQSEAPSADRSYGETSVFDDDDDDDDQDQDDHGIIRKHSRLSLRLADSDLAVGGRDGDEHAESFVTRDKDGFDFGIVGDEQDMSAARALSLSRLALGQPPAAMHHLIQPQV</sequence>
<feature type="compositionally biased region" description="Low complexity" evidence="1">
    <location>
        <begin position="538"/>
        <end position="549"/>
    </location>
</feature>
<organism evidence="2 3">
    <name type="scientific">Tolypocladium capitatum</name>
    <dbReference type="NCBI Taxonomy" id="45235"/>
    <lineage>
        <taxon>Eukaryota</taxon>
        <taxon>Fungi</taxon>
        <taxon>Dikarya</taxon>
        <taxon>Ascomycota</taxon>
        <taxon>Pezizomycotina</taxon>
        <taxon>Sordariomycetes</taxon>
        <taxon>Hypocreomycetidae</taxon>
        <taxon>Hypocreales</taxon>
        <taxon>Ophiocordycipitaceae</taxon>
        <taxon>Tolypocladium</taxon>
    </lineage>
</organism>
<evidence type="ECO:0000313" key="2">
    <source>
        <dbReference type="EMBL" id="PNY29745.1"/>
    </source>
</evidence>
<reference evidence="2 3" key="1">
    <citation type="submission" date="2017-08" db="EMBL/GenBank/DDBJ databases">
        <title>Harnessing the power of phylogenomics to disentangle the directionality and signatures of interkingdom host jumping in the parasitic fungal genus Tolypocladium.</title>
        <authorList>
            <person name="Quandt C.A."/>
            <person name="Patterson W."/>
            <person name="Spatafora J.W."/>
        </authorList>
    </citation>
    <scope>NUCLEOTIDE SEQUENCE [LARGE SCALE GENOMIC DNA]</scope>
    <source>
        <strain evidence="2 3">CBS 113982</strain>
    </source>
</reference>
<feature type="region of interest" description="Disordered" evidence="1">
    <location>
        <begin position="174"/>
        <end position="235"/>
    </location>
</feature>
<keyword evidence="3" id="KW-1185">Reference proteome</keyword>
<feature type="compositionally biased region" description="Low complexity" evidence="1">
    <location>
        <begin position="1"/>
        <end position="12"/>
    </location>
</feature>
<evidence type="ECO:0000256" key="1">
    <source>
        <dbReference type="SAM" id="MobiDB-lite"/>
    </source>
</evidence>
<feature type="compositionally biased region" description="Low complexity" evidence="1">
    <location>
        <begin position="379"/>
        <end position="388"/>
    </location>
</feature>
<protein>
    <submittedName>
        <fullName evidence="2">Uncharacterized protein</fullName>
    </submittedName>
</protein>
<feature type="compositionally biased region" description="Acidic residues" evidence="1">
    <location>
        <begin position="624"/>
        <end position="636"/>
    </location>
</feature>
<feature type="region of interest" description="Disordered" evidence="1">
    <location>
        <begin position="608"/>
        <end position="639"/>
    </location>
</feature>
<dbReference type="STRING" id="45235.A0A2K3QQD9"/>
<feature type="region of interest" description="Disordered" evidence="1">
    <location>
        <begin position="379"/>
        <end position="411"/>
    </location>
</feature>
<feature type="non-terminal residue" evidence="2">
    <location>
        <position position="1"/>
    </location>
</feature>
<proteinExistence type="predicted"/>
<name>A0A2K3QQD9_9HYPO</name>
<dbReference type="EMBL" id="NRSZ01000062">
    <property type="protein sequence ID" value="PNY29745.1"/>
    <property type="molecule type" value="Genomic_DNA"/>
</dbReference>
<feature type="region of interest" description="Disordered" evidence="1">
    <location>
        <begin position="1"/>
        <end position="157"/>
    </location>
</feature>
<feature type="compositionally biased region" description="Polar residues" evidence="1">
    <location>
        <begin position="76"/>
        <end position="95"/>
    </location>
</feature>
<feature type="region of interest" description="Disordered" evidence="1">
    <location>
        <begin position="460"/>
        <end position="560"/>
    </location>
</feature>
<comment type="caution">
    <text evidence="2">The sequence shown here is derived from an EMBL/GenBank/DDBJ whole genome shotgun (WGS) entry which is preliminary data.</text>
</comment>
<dbReference type="Proteomes" id="UP000236621">
    <property type="component" value="Unassembled WGS sequence"/>
</dbReference>
<feature type="compositionally biased region" description="Low complexity" evidence="1">
    <location>
        <begin position="25"/>
        <end position="40"/>
    </location>
</feature>
<accession>A0A2K3QQD9</accession>
<feature type="compositionally biased region" description="Polar residues" evidence="1">
    <location>
        <begin position="496"/>
        <end position="511"/>
    </location>
</feature>
<evidence type="ECO:0000313" key="3">
    <source>
        <dbReference type="Proteomes" id="UP000236621"/>
    </source>
</evidence>
<gene>
    <name evidence="2" type="ORF">TCAP_00341</name>
</gene>
<dbReference type="AlphaFoldDB" id="A0A2K3QQD9"/>
<feature type="compositionally biased region" description="Basic and acidic residues" evidence="1">
    <location>
        <begin position="398"/>
        <end position="409"/>
    </location>
</feature>